<sequence length="502" mass="53151">MHISPSWLALSTALLPTATAFYPYHYGDSNPASRSRRTTPQSSDSKSSLPPINLPIRRVPFSSNIRTRQNAYNIVNSNDPKQANSVAIDQDGGDLSYMVAVKIGDSKEEYHLLLDSAASNTWVMGQDCATDACKTHNTFGKGDSSSLKTQDTPFSVTYGTGSVSGTLASDTVHVGSLSSALTFGLATKVSEEFASYPMDGILGIGRGVKIEGSIDAPQLMDVLSSNKLIGAKLYGIHLSRGRDGTQDGELNFGEVNKDRFSGDLNYLDIIENDNGFWEVPIENAGVDGVQVGLTGRSAIIDTGTSFILMPEPDAVKIHSRIQGYKQDAETFSVPCDTAAIIQFSFNKQVYNISTADWRGGKLDSGLCRSNIIGRQTFKDSQWLVGDVFLKNVYSVFDFDQKRVGLGVRGVEAASNPSSTGTSSTSPSTVNTPGQTPVGTAGTLQPPPAISPGVAANPTTASTEGTQDQGQSGMQKGEAPSAAKAPFLAIVVAFAASSLFILA</sequence>
<dbReference type="InterPro" id="IPR021109">
    <property type="entry name" value="Peptidase_aspartic_dom_sf"/>
</dbReference>
<evidence type="ECO:0000256" key="6">
    <source>
        <dbReference type="ARBA" id="ARBA00022801"/>
    </source>
</evidence>
<dbReference type="InterPro" id="IPR034164">
    <property type="entry name" value="Pepsin-like_dom"/>
</dbReference>
<keyword evidence="6 12" id="KW-0378">Hydrolase</keyword>
<dbReference type="Gene3D" id="2.60.40.1960">
    <property type="match status" value="1"/>
</dbReference>
<feature type="active site" evidence="10">
    <location>
        <position position="115"/>
    </location>
</feature>
<evidence type="ECO:0000256" key="9">
    <source>
        <dbReference type="ARBA" id="ARBA00023288"/>
    </source>
</evidence>
<organism evidence="16 17">
    <name type="scientific">Phaeosphaeria nodorum (strain SN15 / ATCC MYA-4574 / FGSC 10173)</name>
    <name type="common">Glume blotch fungus</name>
    <name type="synonym">Parastagonospora nodorum</name>
    <dbReference type="NCBI Taxonomy" id="321614"/>
    <lineage>
        <taxon>Eukaryota</taxon>
        <taxon>Fungi</taxon>
        <taxon>Dikarya</taxon>
        <taxon>Ascomycota</taxon>
        <taxon>Pezizomycotina</taxon>
        <taxon>Dothideomycetes</taxon>
        <taxon>Pleosporomycetidae</taxon>
        <taxon>Pleosporales</taxon>
        <taxon>Pleosporineae</taxon>
        <taxon>Phaeosphaeriaceae</taxon>
        <taxon>Parastagonospora</taxon>
    </lineage>
</organism>
<accession>A0A7U2FC49</accession>
<evidence type="ECO:0000256" key="12">
    <source>
        <dbReference type="RuleBase" id="RU000454"/>
    </source>
</evidence>
<evidence type="ECO:0000256" key="2">
    <source>
        <dbReference type="ARBA" id="ARBA00007447"/>
    </source>
</evidence>
<dbReference type="InterPro" id="IPR001461">
    <property type="entry name" value="Aspartic_peptidase_A1"/>
</dbReference>
<keyword evidence="14" id="KW-0732">Signal</keyword>
<comment type="similarity">
    <text evidence="2 12">Belongs to the peptidase A1 family.</text>
</comment>
<feature type="chain" id="PRO_5031131013" description="Peptidase A1 domain-containing protein" evidence="14">
    <location>
        <begin position="21"/>
        <end position="502"/>
    </location>
</feature>
<keyword evidence="17" id="KW-1185">Reference proteome</keyword>
<dbReference type="VEuPathDB" id="FungiDB:JI435_052970"/>
<evidence type="ECO:0000259" key="15">
    <source>
        <dbReference type="PROSITE" id="PS51767"/>
    </source>
</evidence>
<keyword evidence="11" id="KW-1015">Disulfide bond</keyword>
<feature type="disulfide bond" evidence="11">
    <location>
        <begin position="128"/>
        <end position="133"/>
    </location>
</feature>
<dbReference type="PROSITE" id="PS00141">
    <property type="entry name" value="ASP_PROTEASE"/>
    <property type="match status" value="1"/>
</dbReference>
<comment type="subcellular location">
    <subcellularLocation>
        <location evidence="1">Cell membrane</location>
    </subcellularLocation>
</comment>
<dbReference type="PROSITE" id="PS51767">
    <property type="entry name" value="PEPTIDASE_A1"/>
    <property type="match status" value="1"/>
</dbReference>
<feature type="region of interest" description="Disordered" evidence="13">
    <location>
        <begin position="29"/>
        <end position="54"/>
    </location>
</feature>
<evidence type="ECO:0000256" key="10">
    <source>
        <dbReference type="PIRSR" id="PIRSR601461-1"/>
    </source>
</evidence>
<keyword evidence="7" id="KW-0472">Membrane</keyword>
<evidence type="ECO:0000256" key="8">
    <source>
        <dbReference type="ARBA" id="ARBA00023180"/>
    </source>
</evidence>
<dbReference type="InterPro" id="IPR001969">
    <property type="entry name" value="Aspartic_peptidase_AS"/>
</dbReference>
<dbReference type="EMBL" id="CP069035">
    <property type="protein sequence ID" value="QRD02323.1"/>
    <property type="molecule type" value="Genomic_DNA"/>
</dbReference>
<dbReference type="Pfam" id="PF00026">
    <property type="entry name" value="Asp"/>
    <property type="match status" value="1"/>
</dbReference>
<dbReference type="GO" id="GO:0006508">
    <property type="term" value="P:proteolysis"/>
    <property type="evidence" value="ECO:0007669"/>
    <property type="project" value="UniProtKB-KW"/>
</dbReference>
<proteinExistence type="inferred from homology"/>
<keyword evidence="4 12" id="KW-0645">Protease</keyword>
<evidence type="ECO:0000256" key="5">
    <source>
        <dbReference type="ARBA" id="ARBA00022750"/>
    </source>
</evidence>
<feature type="domain" description="Peptidase A1" evidence="15">
    <location>
        <begin position="97"/>
        <end position="406"/>
    </location>
</feature>
<evidence type="ECO:0000313" key="17">
    <source>
        <dbReference type="Proteomes" id="UP000663193"/>
    </source>
</evidence>
<dbReference type="OrthoDB" id="660550at2759"/>
<protein>
    <recommendedName>
        <fullName evidence="15">Peptidase A1 domain-containing protein</fullName>
    </recommendedName>
</protein>
<dbReference type="GO" id="GO:0005886">
    <property type="term" value="C:plasma membrane"/>
    <property type="evidence" value="ECO:0007669"/>
    <property type="project" value="UniProtKB-SubCell"/>
</dbReference>
<keyword evidence="3" id="KW-1003">Cell membrane</keyword>
<dbReference type="PRINTS" id="PR00792">
    <property type="entry name" value="PEPSIN"/>
</dbReference>
<gene>
    <name evidence="16" type="ORF">JI435_052970</name>
</gene>
<feature type="active site" evidence="10">
    <location>
        <position position="301"/>
    </location>
</feature>
<feature type="region of interest" description="Disordered" evidence="13">
    <location>
        <begin position="411"/>
        <end position="477"/>
    </location>
</feature>
<evidence type="ECO:0000256" key="4">
    <source>
        <dbReference type="ARBA" id="ARBA00022670"/>
    </source>
</evidence>
<keyword evidence="8" id="KW-0325">Glycoprotein</keyword>
<dbReference type="InterPro" id="IPR033121">
    <property type="entry name" value="PEPTIDASE_A1"/>
</dbReference>
<reference evidence="17" key="1">
    <citation type="journal article" date="2021" name="BMC Genomics">
        <title>Chromosome-level genome assembly and manually-curated proteome of model necrotroph Parastagonospora nodorum Sn15 reveals a genome-wide trove of candidate effector homologs, and redundancy of virulence-related functions within an accessory chromosome.</title>
        <authorList>
            <person name="Bertazzoni S."/>
            <person name="Jones D.A.B."/>
            <person name="Phan H.T."/>
            <person name="Tan K.-C."/>
            <person name="Hane J.K."/>
        </authorList>
    </citation>
    <scope>NUCLEOTIDE SEQUENCE [LARGE SCALE GENOMIC DNA]</scope>
    <source>
        <strain evidence="17">SN15 / ATCC MYA-4574 / FGSC 10173)</strain>
    </source>
</reference>
<feature type="compositionally biased region" description="Polar residues" evidence="13">
    <location>
        <begin position="30"/>
        <end position="50"/>
    </location>
</feature>
<evidence type="ECO:0000256" key="3">
    <source>
        <dbReference type="ARBA" id="ARBA00022475"/>
    </source>
</evidence>
<dbReference type="FunFam" id="2.40.70.10:FF:000060">
    <property type="entry name" value="Aspartic-type endopeptidase ctsD"/>
    <property type="match status" value="1"/>
</dbReference>
<evidence type="ECO:0000256" key="14">
    <source>
        <dbReference type="SAM" id="SignalP"/>
    </source>
</evidence>
<dbReference type="CDD" id="cd05471">
    <property type="entry name" value="pepsin_like"/>
    <property type="match status" value="1"/>
</dbReference>
<evidence type="ECO:0000256" key="13">
    <source>
        <dbReference type="SAM" id="MobiDB-lite"/>
    </source>
</evidence>
<feature type="compositionally biased region" description="Low complexity" evidence="13">
    <location>
        <begin position="414"/>
        <end position="433"/>
    </location>
</feature>
<evidence type="ECO:0000256" key="11">
    <source>
        <dbReference type="PIRSR" id="PIRSR601461-2"/>
    </source>
</evidence>
<evidence type="ECO:0000256" key="1">
    <source>
        <dbReference type="ARBA" id="ARBA00004236"/>
    </source>
</evidence>
<evidence type="ECO:0000256" key="7">
    <source>
        <dbReference type="ARBA" id="ARBA00023136"/>
    </source>
</evidence>
<dbReference type="SUPFAM" id="SSF50630">
    <property type="entry name" value="Acid proteases"/>
    <property type="match status" value="1"/>
</dbReference>
<dbReference type="PANTHER" id="PTHR47966:SF75">
    <property type="entry name" value="ENDOPEPTIDASE (CTSD), PUTATIVE (AFU_ORTHOLOGUE AFUA_4G07040)-RELATED"/>
    <property type="match status" value="1"/>
</dbReference>
<name>A0A7U2FC49_PHANO</name>
<evidence type="ECO:0000313" key="16">
    <source>
        <dbReference type="EMBL" id="QRD02323.1"/>
    </source>
</evidence>
<feature type="compositionally biased region" description="Polar residues" evidence="13">
    <location>
        <begin position="456"/>
        <end position="473"/>
    </location>
</feature>
<dbReference type="PANTHER" id="PTHR47966">
    <property type="entry name" value="BETA-SITE APP-CLEAVING ENZYME, ISOFORM A-RELATED"/>
    <property type="match status" value="1"/>
</dbReference>
<dbReference type="Proteomes" id="UP000663193">
    <property type="component" value="Chromosome 13"/>
</dbReference>
<keyword evidence="9" id="KW-0449">Lipoprotein</keyword>
<keyword evidence="5 12" id="KW-0064">Aspartyl protease</keyword>
<dbReference type="GO" id="GO:0004190">
    <property type="term" value="F:aspartic-type endopeptidase activity"/>
    <property type="evidence" value="ECO:0007669"/>
    <property type="project" value="UniProtKB-KW"/>
</dbReference>
<dbReference type="AlphaFoldDB" id="A0A7U2FC49"/>
<dbReference type="Gene3D" id="2.40.70.10">
    <property type="entry name" value="Acid Proteases"/>
    <property type="match status" value="2"/>
</dbReference>
<feature type="signal peptide" evidence="14">
    <location>
        <begin position="1"/>
        <end position="20"/>
    </location>
</feature>